<dbReference type="EMBL" id="MLJW01000029">
    <property type="protein sequence ID" value="OIR08848.1"/>
    <property type="molecule type" value="Genomic_DNA"/>
</dbReference>
<comment type="caution">
    <text evidence="1">The sequence shown here is derived from an EMBL/GenBank/DDBJ whole genome shotgun (WGS) entry which is preliminary data.</text>
</comment>
<gene>
    <name evidence="1" type="ORF">GALL_88410</name>
</gene>
<protein>
    <submittedName>
        <fullName evidence="1">Uncharacterized protein</fullName>
    </submittedName>
</protein>
<dbReference type="AlphaFoldDB" id="A0A1J5SXS0"/>
<reference evidence="1" key="1">
    <citation type="submission" date="2016-10" db="EMBL/GenBank/DDBJ databases">
        <title>Sequence of Gallionella enrichment culture.</title>
        <authorList>
            <person name="Poehlein A."/>
            <person name="Muehling M."/>
            <person name="Daniel R."/>
        </authorList>
    </citation>
    <scope>NUCLEOTIDE SEQUENCE</scope>
</reference>
<accession>A0A1J5SXS0</accession>
<name>A0A1J5SXS0_9ZZZZ</name>
<evidence type="ECO:0000313" key="1">
    <source>
        <dbReference type="EMBL" id="OIR08848.1"/>
    </source>
</evidence>
<sequence length="130" mass="14696">MSNACNNVFTSNKSEQNVNGEHAAAEAASLTDELIQLNDDFGEFSDVSAFMCNAFANALKEHERLNKEIISGARICSDWLQQKTGELKDDIRQVRLRYITEHKEASPNGQTKTSVPGPDPRRHRAFKYFY</sequence>
<organism evidence="1">
    <name type="scientific">mine drainage metagenome</name>
    <dbReference type="NCBI Taxonomy" id="410659"/>
    <lineage>
        <taxon>unclassified sequences</taxon>
        <taxon>metagenomes</taxon>
        <taxon>ecological metagenomes</taxon>
    </lineage>
</organism>
<proteinExistence type="predicted"/>